<accession>E5XL30</accession>
<evidence type="ECO:0000313" key="1">
    <source>
        <dbReference type="EMBL" id="EFV14946.2"/>
    </source>
</evidence>
<dbReference type="InterPro" id="IPR050155">
    <property type="entry name" value="HAD-like_hydrolase_sf"/>
</dbReference>
<dbReference type="SUPFAM" id="SSF56784">
    <property type="entry name" value="HAD-like"/>
    <property type="match status" value="1"/>
</dbReference>
<keyword evidence="2" id="KW-1185">Reference proteome</keyword>
<dbReference type="Gene3D" id="3.40.50.1000">
    <property type="entry name" value="HAD superfamily/HAD-like"/>
    <property type="match status" value="1"/>
</dbReference>
<organism evidence="1 2">
    <name type="scientific">Segniliparus rugosus (strain ATCC BAA-974 / DSM 45345 / CCUG 50838 / CIP 108380 / JCM 13579 / CDC 945)</name>
    <dbReference type="NCBI Taxonomy" id="679197"/>
    <lineage>
        <taxon>Bacteria</taxon>
        <taxon>Bacillati</taxon>
        <taxon>Actinomycetota</taxon>
        <taxon>Actinomycetes</taxon>
        <taxon>Mycobacteriales</taxon>
        <taxon>Segniliparaceae</taxon>
        <taxon>Segniliparus</taxon>
    </lineage>
</organism>
<dbReference type="STRING" id="679197.HMPREF9336_00199"/>
<dbReference type="GO" id="GO:0008967">
    <property type="term" value="F:phosphoglycolate phosphatase activity"/>
    <property type="evidence" value="ECO:0007669"/>
    <property type="project" value="TreeGrafter"/>
</dbReference>
<dbReference type="PANTHER" id="PTHR43434">
    <property type="entry name" value="PHOSPHOGLYCOLATE PHOSPHATASE"/>
    <property type="match status" value="1"/>
</dbReference>
<dbReference type="PANTHER" id="PTHR43434:SF24">
    <property type="entry name" value="HYDROLASE-RELATED"/>
    <property type="match status" value="1"/>
</dbReference>
<dbReference type="GO" id="GO:0005829">
    <property type="term" value="C:cytosol"/>
    <property type="evidence" value="ECO:0007669"/>
    <property type="project" value="TreeGrafter"/>
</dbReference>
<evidence type="ECO:0000313" key="2">
    <source>
        <dbReference type="Proteomes" id="UP000004816"/>
    </source>
</evidence>
<name>E5XL30_SEGRC</name>
<protein>
    <recommendedName>
        <fullName evidence="3">Phosphoglycolate phosphatase</fullName>
    </recommendedName>
</protein>
<dbReference type="InterPro" id="IPR036412">
    <property type="entry name" value="HAD-like_sf"/>
</dbReference>
<sequence length="179" mass="18483">MAGFADLGVEVGEADLVPLLGFPLAHKAAQLAPRLDPEAFTRQYRLHYRSDRAPSCPAAPGAAAALDAVRDLGGRCVVVSAKAEFLVHEALAHAGLAKAVDAVHGGVFAEGKAPALREEGAHVYVGDHPGDVVAARVAGCAAVAVATGATEADGLRSAGADVVLRTLEEFPAWYRTRVR</sequence>
<dbReference type="eggNOG" id="COG0546">
    <property type="taxonomic scope" value="Bacteria"/>
</dbReference>
<evidence type="ECO:0008006" key="3">
    <source>
        <dbReference type="Google" id="ProtNLM"/>
    </source>
</evidence>
<dbReference type="GO" id="GO:0006281">
    <property type="term" value="P:DNA repair"/>
    <property type="evidence" value="ECO:0007669"/>
    <property type="project" value="TreeGrafter"/>
</dbReference>
<dbReference type="Pfam" id="PF12710">
    <property type="entry name" value="HAD"/>
    <property type="match status" value="1"/>
</dbReference>
<dbReference type="InterPro" id="IPR023214">
    <property type="entry name" value="HAD_sf"/>
</dbReference>
<dbReference type="EMBL" id="ACZI02000003">
    <property type="protein sequence ID" value="EFV14946.2"/>
    <property type="molecule type" value="Genomic_DNA"/>
</dbReference>
<dbReference type="AlphaFoldDB" id="E5XL30"/>
<dbReference type="HOGENOM" id="CLU_045011_22_0_11"/>
<gene>
    <name evidence="1" type="ORF">HMPREF9336_00199</name>
</gene>
<comment type="caution">
    <text evidence="1">The sequence shown here is derived from an EMBL/GenBank/DDBJ whole genome shotgun (WGS) entry which is preliminary data.</text>
</comment>
<reference evidence="1 2" key="1">
    <citation type="journal article" date="2011" name="Stand. Genomic Sci.">
        <title>High quality draft genome sequence of Segniliparus rugosus CDC 945(T)= (ATCC BAA-974(T)).</title>
        <authorList>
            <person name="Earl A.M."/>
            <person name="Desjardins C.A."/>
            <person name="Fitzgerald M.G."/>
            <person name="Arachchi H.M."/>
            <person name="Zeng Q."/>
            <person name="Mehta T."/>
            <person name="Griggs A."/>
            <person name="Birren B.W."/>
            <person name="Toney N.C."/>
            <person name="Carr J."/>
            <person name="Posey J."/>
            <person name="Butler W.R."/>
        </authorList>
    </citation>
    <scope>NUCLEOTIDE SEQUENCE [LARGE SCALE GENOMIC DNA]</scope>
    <source>
        <strain evidence="2">ATCC BAA-974 / DSM 45345 / CCUG 50838 / CIP 108380 / JCM 13579 / CDC 945</strain>
    </source>
</reference>
<dbReference type="Proteomes" id="UP000004816">
    <property type="component" value="Unassembled WGS sequence"/>
</dbReference>
<proteinExistence type="predicted"/>